<dbReference type="EMBL" id="SDMP01000021">
    <property type="protein sequence ID" value="RYQ81545.1"/>
    <property type="molecule type" value="Genomic_DNA"/>
</dbReference>
<dbReference type="STRING" id="3818.A0A444WVY5"/>
<dbReference type="Gramene" id="arahy.Tifrunner.gnm2.ann2.Ah15g008600.1">
    <property type="protein sequence ID" value="arahy.Tifrunner.gnm2.ann2.Ah15g008600.1-CDS-1"/>
    <property type="gene ID" value="arahy.Tifrunner.gnm2.ann2.Ah15g008600"/>
</dbReference>
<feature type="compositionally biased region" description="Basic and acidic residues" evidence="1">
    <location>
        <begin position="19"/>
        <end position="29"/>
    </location>
</feature>
<name>A0A444WVY5_ARAHY</name>
<feature type="compositionally biased region" description="Polar residues" evidence="1">
    <location>
        <begin position="1"/>
        <end position="16"/>
    </location>
</feature>
<proteinExistence type="predicted"/>
<evidence type="ECO:0000313" key="3">
    <source>
        <dbReference type="Proteomes" id="UP000289738"/>
    </source>
</evidence>
<feature type="region of interest" description="Disordered" evidence="1">
    <location>
        <begin position="1"/>
        <end position="43"/>
    </location>
</feature>
<dbReference type="Proteomes" id="UP000289738">
    <property type="component" value="Unassembled WGS sequence"/>
</dbReference>
<dbReference type="SMR" id="A0A444WVY5"/>
<evidence type="ECO:0000256" key="1">
    <source>
        <dbReference type="SAM" id="MobiDB-lite"/>
    </source>
</evidence>
<dbReference type="AlphaFoldDB" id="A0A444WVY5"/>
<dbReference type="OrthoDB" id="763417at2759"/>
<sequence length="181" mass="21003">MENMQSASGKQDNSIMKSIEQRARSRGRSDLMTQRLKNRERQRRYRARKRLEAETKKPFVVQETPAVQVELQPNGNHNSFVTQPNENHNNFMTRIYCKRDWKKDARRVHLLKHQDTNGSIDHSSTLTSVPEVACLAVGNKTESMLEREVQFGSSVVVNNETPNRGLLGRRDWKAEARRKKS</sequence>
<accession>A0A444WVY5</accession>
<comment type="caution">
    <text evidence="2">The sequence shown here is derived from an EMBL/GenBank/DDBJ whole genome shotgun (WGS) entry which is preliminary data.</text>
</comment>
<evidence type="ECO:0000313" key="2">
    <source>
        <dbReference type="EMBL" id="RYQ81545.1"/>
    </source>
</evidence>
<organism evidence="2 3">
    <name type="scientific">Arachis hypogaea</name>
    <name type="common">Peanut</name>
    <dbReference type="NCBI Taxonomy" id="3818"/>
    <lineage>
        <taxon>Eukaryota</taxon>
        <taxon>Viridiplantae</taxon>
        <taxon>Streptophyta</taxon>
        <taxon>Embryophyta</taxon>
        <taxon>Tracheophyta</taxon>
        <taxon>Spermatophyta</taxon>
        <taxon>Magnoliopsida</taxon>
        <taxon>eudicotyledons</taxon>
        <taxon>Gunneridae</taxon>
        <taxon>Pentapetalae</taxon>
        <taxon>rosids</taxon>
        <taxon>fabids</taxon>
        <taxon>Fabales</taxon>
        <taxon>Fabaceae</taxon>
        <taxon>Papilionoideae</taxon>
        <taxon>50 kb inversion clade</taxon>
        <taxon>dalbergioids sensu lato</taxon>
        <taxon>Dalbergieae</taxon>
        <taxon>Pterocarpus clade</taxon>
        <taxon>Arachis</taxon>
    </lineage>
</organism>
<reference evidence="2 3" key="1">
    <citation type="submission" date="2019-01" db="EMBL/GenBank/DDBJ databases">
        <title>Sequencing of cultivated peanut Arachis hypogaea provides insights into genome evolution and oil improvement.</title>
        <authorList>
            <person name="Chen X."/>
        </authorList>
    </citation>
    <scope>NUCLEOTIDE SEQUENCE [LARGE SCALE GENOMIC DNA]</scope>
    <source>
        <strain evidence="3">cv. Fuhuasheng</strain>
        <tissue evidence="2">Leaves</tissue>
    </source>
</reference>
<keyword evidence="3" id="KW-1185">Reference proteome</keyword>
<protein>
    <submittedName>
        <fullName evidence="2">Uncharacterized protein</fullName>
    </submittedName>
</protein>
<dbReference type="Gramene" id="arahy.Tifrunner.gnm2.ann2.Ah05g008600.1">
    <property type="protein sequence ID" value="arahy.Tifrunner.gnm2.ann2.Ah05g008600.1-CDS-1"/>
    <property type="gene ID" value="arahy.Tifrunner.gnm2.ann2.Ah05g008600"/>
</dbReference>
<gene>
    <name evidence="2" type="ORF">Ahy_Scaffold1g107441</name>
</gene>